<evidence type="ECO:0000313" key="1">
    <source>
        <dbReference type="EMBL" id="ABQ19393.1"/>
    </source>
</evidence>
<accession>A0A0H3AF15</accession>
<sequence length="38" mass="4096">MYSLLSVICMATNSDLSLVLGVCLGCGIFSRRLFLDLA</sequence>
<evidence type="ECO:0000313" key="2">
    <source>
        <dbReference type="Proteomes" id="UP000000249"/>
    </source>
</evidence>
<dbReference type="Proteomes" id="UP000000249">
    <property type="component" value="Chromosome 2"/>
</dbReference>
<proteinExistence type="predicted"/>
<gene>
    <name evidence="1" type="ordered locus">VC0395_0978</name>
</gene>
<protein>
    <submittedName>
        <fullName evidence="1">Uncharacterized protein</fullName>
    </submittedName>
</protein>
<organism evidence="1 2">
    <name type="scientific">Vibrio cholerae serotype O1 (strain ATCC 39541 / Classical Ogawa 395 / O395)</name>
    <dbReference type="NCBI Taxonomy" id="345073"/>
    <lineage>
        <taxon>Bacteria</taxon>
        <taxon>Pseudomonadati</taxon>
        <taxon>Pseudomonadota</taxon>
        <taxon>Gammaproteobacteria</taxon>
        <taxon>Vibrionales</taxon>
        <taxon>Vibrionaceae</taxon>
        <taxon>Vibrio</taxon>
    </lineage>
</organism>
<reference evidence="1 2" key="1">
    <citation type="submission" date="2007-03" db="EMBL/GenBank/DDBJ databases">
        <authorList>
            <person name="Heidelberg J."/>
        </authorList>
    </citation>
    <scope>NUCLEOTIDE SEQUENCE [LARGE SCALE GENOMIC DNA]</scope>
    <source>
        <strain evidence="2">ATCC 39541 / Classical Ogawa 395 / O395</strain>
    </source>
</reference>
<dbReference type="EMBL" id="CP000626">
    <property type="protein sequence ID" value="ABQ19393.1"/>
    <property type="molecule type" value="Genomic_DNA"/>
</dbReference>
<dbReference type="AlphaFoldDB" id="A0A0H3AF15"/>
<name>A0A0H3AF15_VIBC3</name>
<dbReference type="KEGG" id="vcr:VC395_A0288"/>
<dbReference type="KEGG" id="vco:VC0395_0978"/>